<reference evidence="3 4" key="1">
    <citation type="submission" date="2019-07" db="EMBL/GenBank/DDBJ databases">
        <authorList>
            <person name="Zhao L.H."/>
        </authorList>
    </citation>
    <scope>NUCLEOTIDE SEQUENCE [LARGE SCALE GENOMIC DNA]</scope>
    <source>
        <strain evidence="3 4">Co35</strain>
    </source>
</reference>
<dbReference type="GO" id="GO:0016811">
    <property type="term" value="F:hydrolase activity, acting on carbon-nitrogen (but not peptide) bonds, in linear amides"/>
    <property type="evidence" value="ECO:0007669"/>
    <property type="project" value="TreeGrafter"/>
</dbReference>
<proteinExistence type="predicted"/>
<dbReference type="SUPFAM" id="SSF56317">
    <property type="entry name" value="Carbon-nitrogen hydrolase"/>
    <property type="match status" value="1"/>
</dbReference>
<dbReference type="OrthoDB" id="9811121at2"/>
<dbReference type="PANTHER" id="PTHR43674:SF2">
    <property type="entry name" value="BETA-UREIDOPROPIONASE"/>
    <property type="match status" value="1"/>
</dbReference>
<dbReference type="RefSeq" id="WP_143912832.1">
    <property type="nucleotide sequence ID" value="NZ_VLNT01000004.1"/>
</dbReference>
<evidence type="ECO:0000313" key="4">
    <source>
        <dbReference type="Proteomes" id="UP000316988"/>
    </source>
</evidence>
<accession>A0A554SDG0</accession>
<sequence length="279" mass="29506">MTVVALEQTAPVPGRCDDNIADLMGRASTALREGADIVVFPELASSGYVVDRASVEAGAQALDGPLVNDLMTVSSAHDGLVAVGYCEKDDGEYFNSVVLVGPDGPLLNYRKLHLFDAEKEAFTAGEELEVVATPHGVLGICVCYDLRFVETLRLLSLKGADIVLAPAAWVGGFDADVPAEGLVQQAEAVLVQANLDQVAVVAVSQAGEHPGLRTLGGSVAVDARGRLLAGPLSRREADRGSAVIDLAEVRAAQERSARIRPRADRRTDVYGVYDGKEIW</sequence>
<evidence type="ECO:0000313" key="3">
    <source>
        <dbReference type="EMBL" id="TSD64391.1"/>
    </source>
</evidence>
<dbReference type="Pfam" id="PF00795">
    <property type="entry name" value="CN_hydrolase"/>
    <property type="match status" value="1"/>
</dbReference>
<name>A0A554SDG0_9ACTN</name>
<gene>
    <name evidence="3" type="ORF">FNM00_07600</name>
</gene>
<keyword evidence="1" id="KW-0378">Hydrolase</keyword>
<dbReference type="PROSITE" id="PS50263">
    <property type="entry name" value="CN_HYDROLASE"/>
    <property type="match status" value="1"/>
</dbReference>
<comment type="caution">
    <text evidence="3">The sequence shown here is derived from an EMBL/GenBank/DDBJ whole genome shotgun (WGS) entry which is preliminary data.</text>
</comment>
<feature type="domain" description="CN hydrolase" evidence="2">
    <location>
        <begin position="2"/>
        <end position="251"/>
    </location>
</feature>
<dbReference type="Gene3D" id="3.60.110.10">
    <property type="entry name" value="Carbon-nitrogen hydrolase"/>
    <property type="match status" value="1"/>
</dbReference>
<evidence type="ECO:0000256" key="1">
    <source>
        <dbReference type="ARBA" id="ARBA00022801"/>
    </source>
</evidence>
<evidence type="ECO:0000259" key="2">
    <source>
        <dbReference type="PROSITE" id="PS50263"/>
    </source>
</evidence>
<dbReference type="Proteomes" id="UP000316988">
    <property type="component" value="Unassembled WGS sequence"/>
</dbReference>
<organism evidence="3 4">
    <name type="scientific">Aeromicrobium piscarium</name>
    <dbReference type="NCBI Taxonomy" id="2590901"/>
    <lineage>
        <taxon>Bacteria</taxon>
        <taxon>Bacillati</taxon>
        <taxon>Actinomycetota</taxon>
        <taxon>Actinomycetes</taxon>
        <taxon>Propionibacteriales</taxon>
        <taxon>Nocardioidaceae</taxon>
        <taxon>Aeromicrobium</taxon>
    </lineage>
</organism>
<keyword evidence="4" id="KW-1185">Reference proteome</keyword>
<dbReference type="EMBL" id="VLNT01000004">
    <property type="protein sequence ID" value="TSD64391.1"/>
    <property type="molecule type" value="Genomic_DNA"/>
</dbReference>
<protein>
    <recommendedName>
        <fullName evidence="2">CN hydrolase domain-containing protein</fullName>
    </recommendedName>
</protein>
<dbReference type="InterPro" id="IPR003010">
    <property type="entry name" value="C-N_Hydrolase"/>
</dbReference>
<dbReference type="PANTHER" id="PTHR43674">
    <property type="entry name" value="NITRILASE C965.09-RELATED"/>
    <property type="match status" value="1"/>
</dbReference>
<dbReference type="AlphaFoldDB" id="A0A554SDG0"/>
<dbReference type="InterPro" id="IPR036526">
    <property type="entry name" value="C-N_Hydrolase_sf"/>
</dbReference>
<dbReference type="InterPro" id="IPR050345">
    <property type="entry name" value="Aliph_Amidase/BUP"/>
</dbReference>